<sequence>MEQIIGNAIEEGSKPNNELPIPSGFKIGVPSKDKFVYADDDQNLGFGYSERTEDSESEQESTNPTSSETDNMSTMDETQEVTTTEEILGITKKIRVTLKATPKTTNNATEVSYTIKDICANFKYAGPIALNKMVDLWQTAYYSSQQKVPCFKMFIRRLTMKEKQLFKQKYGSFDDAVEWEDCNLEIRSSLEAEKHFLQGCEKGHGVLENIIIGARNVTGDNTTDFYQKPESPDQWLVVQNLLLKRNCDTGDVIVFSRVPHKPRNSVISEALKIFGENDADGKFVCGDQPPIKKKPHEVEEEVDESA</sequence>
<evidence type="ECO:0000313" key="2">
    <source>
        <dbReference type="EMBL" id="KPI99447.1"/>
    </source>
</evidence>
<feature type="region of interest" description="Disordered" evidence="1">
    <location>
        <begin position="1"/>
        <end position="25"/>
    </location>
</feature>
<keyword evidence="3" id="KW-1185">Reference proteome</keyword>
<feature type="region of interest" description="Disordered" evidence="1">
    <location>
        <begin position="286"/>
        <end position="306"/>
    </location>
</feature>
<feature type="compositionally biased region" description="Polar residues" evidence="1">
    <location>
        <begin position="60"/>
        <end position="84"/>
    </location>
</feature>
<feature type="region of interest" description="Disordered" evidence="1">
    <location>
        <begin position="44"/>
        <end position="84"/>
    </location>
</feature>
<proteinExistence type="predicted"/>
<dbReference type="EMBL" id="KQ459579">
    <property type="protein sequence ID" value="KPI99447.1"/>
    <property type="molecule type" value="Genomic_DNA"/>
</dbReference>
<organism evidence="2 3">
    <name type="scientific">Papilio xuthus</name>
    <name type="common">Asian swallowtail butterfly</name>
    <dbReference type="NCBI Taxonomy" id="66420"/>
    <lineage>
        <taxon>Eukaryota</taxon>
        <taxon>Metazoa</taxon>
        <taxon>Ecdysozoa</taxon>
        <taxon>Arthropoda</taxon>
        <taxon>Hexapoda</taxon>
        <taxon>Insecta</taxon>
        <taxon>Pterygota</taxon>
        <taxon>Neoptera</taxon>
        <taxon>Endopterygota</taxon>
        <taxon>Lepidoptera</taxon>
        <taxon>Glossata</taxon>
        <taxon>Ditrysia</taxon>
        <taxon>Papilionoidea</taxon>
        <taxon>Papilionidae</taxon>
        <taxon>Papilioninae</taxon>
        <taxon>Papilio</taxon>
    </lineage>
</organism>
<protein>
    <submittedName>
        <fullName evidence="2">Uncharacterized protein</fullName>
    </submittedName>
</protein>
<dbReference type="AlphaFoldDB" id="A0A194Q1J0"/>
<evidence type="ECO:0000256" key="1">
    <source>
        <dbReference type="SAM" id="MobiDB-lite"/>
    </source>
</evidence>
<accession>A0A194Q1J0</accession>
<evidence type="ECO:0000313" key="3">
    <source>
        <dbReference type="Proteomes" id="UP000053268"/>
    </source>
</evidence>
<name>A0A194Q1J0_PAPXU</name>
<dbReference type="Proteomes" id="UP000053268">
    <property type="component" value="Unassembled WGS sequence"/>
</dbReference>
<gene>
    <name evidence="2" type="ORF">RR46_03812</name>
</gene>
<reference evidence="2 3" key="1">
    <citation type="journal article" date="2015" name="Nat. Commun.">
        <title>Outbred genome sequencing and CRISPR/Cas9 gene editing in butterflies.</title>
        <authorList>
            <person name="Li X."/>
            <person name="Fan D."/>
            <person name="Zhang W."/>
            <person name="Liu G."/>
            <person name="Zhang L."/>
            <person name="Zhao L."/>
            <person name="Fang X."/>
            <person name="Chen L."/>
            <person name="Dong Y."/>
            <person name="Chen Y."/>
            <person name="Ding Y."/>
            <person name="Zhao R."/>
            <person name="Feng M."/>
            <person name="Zhu Y."/>
            <person name="Feng Y."/>
            <person name="Jiang X."/>
            <person name="Zhu D."/>
            <person name="Xiang H."/>
            <person name="Feng X."/>
            <person name="Li S."/>
            <person name="Wang J."/>
            <person name="Zhang G."/>
            <person name="Kronforst M.R."/>
            <person name="Wang W."/>
        </authorList>
    </citation>
    <scope>NUCLEOTIDE SEQUENCE [LARGE SCALE GENOMIC DNA]</scope>
    <source>
        <strain evidence="2">Ya'a_city_454_Px</strain>
        <tissue evidence="2">Whole body</tissue>
    </source>
</reference>